<feature type="region of interest" description="Disordered" evidence="1">
    <location>
        <begin position="18"/>
        <end position="53"/>
    </location>
</feature>
<name>A0ABX0Q7P0_9GAMM</name>
<proteinExistence type="predicted"/>
<feature type="region of interest" description="Disordered" evidence="1">
    <location>
        <begin position="94"/>
        <end position="115"/>
    </location>
</feature>
<feature type="compositionally biased region" description="Pro residues" evidence="1">
    <location>
        <begin position="30"/>
        <end position="40"/>
    </location>
</feature>
<sequence>MNSSGKYDFKQFQEELAALDRKAAETRPATPVPSPAPAPAAPKRRGRPPKVDPLAAARVEFEALRLRHGLTVADVVSWFPAEEGIAYLQGLIAASEPKPRRRRKADPPADGSDEG</sequence>
<dbReference type="Proteomes" id="UP001429601">
    <property type="component" value="Unassembled WGS sequence"/>
</dbReference>
<protein>
    <submittedName>
        <fullName evidence="2">2-hydroxyacyl-CoA dehydratase</fullName>
    </submittedName>
</protein>
<comment type="caution">
    <text evidence="2">The sequence shown here is derived from an EMBL/GenBank/DDBJ whole genome shotgun (WGS) entry which is preliminary data.</text>
</comment>
<evidence type="ECO:0000256" key="1">
    <source>
        <dbReference type="SAM" id="MobiDB-lite"/>
    </source>
</evidence>
<dbReference type="EMBL" id="JAAQQR010000005">
    <property type="protein sequence ID" value="NID05826.1"/>
    <property type="molecule type" value="Genomic_DNA"/>
</dbReference>
<dbReference type="RefSeq" id="WP_167127142.1">
    <property type="nucleotide sequence ID" value="NZ_JAAQQR010000005.1"/>
</dbReference>
<organism evidence="2 3">
    <name type="scientific">Luteibacter jiangsuensis</name>
    <dbReference type="NCBI Taxonomy" id="637577"/>
    <lineage>
        <taxon>Bacteria</taxon>
        <taxon>Pseudomonadati</taxon>
        <taxon>Pseudomonadota</taxon>
        <taxon>Gammaproteobacteria</taxon>
        <taxon>Lysobacterales</taxon>
        <taxon>Rhodanobacteraceae</taxon>
        <taxon>Luteibacter</taxon>
    </lineage>
</organism>
<evidence type="ECO:0000313" key="3">
    <source>
        <dbReference type="Proteomes" id="UP001429601"/>
    </source>
</evidence>
<keyword evidence="3" id="KW-1185">Reference proteome</keyword>
<accession>A0ABX0Q7P0</accession>
<reference evidence="2 3" key="1">
    <citation type="journal article" date="2011" name="Curr. Microbiol.">
        <title>Luteibacter jiangsuensis sp. nov.: a methamidophos-degrading bacterium isolated from a methamidophos-manufacturing factory.</title>
        <authorList>
            <person name="Wang L."/>
            <person name="Wang G.L."/>
            <person name="Li S.P."/>
            <person name="Jiang J.D."/>
        </authorList>
    </citation>
    <scope>NUCLEOTIDE SEQUENCE [LARGE SCALE GENOMIC DNA]</scope>
    <source>
        <strain evidence="2 3">CGMCC 1.10133</strain>
    </source>
</reference>
<evidence type="ECO:0000313" key="2">
    <source>
        <dbReference type="EMBL" id="NID05826.1"/>
    </source>
</evidence>
<gene>
    <name evidence="2" type="ORF">HBF26_13075</name>
</gene>